<evidence type="ECO:0000256" key="1">
    <source>
        <dbReference type="SAM" id="MobiDB-lite"/>
    </source>
</evidence>
<reference evidence="3 4" key="1">
    <citation type="submission" date="2016-10" db="EMBL/GenBank/DDBJ databases">
        <authorList>
            <person name="Cai Z."/>
        </authorList>
    </citation>
    <scope>NUCLEOTIDE SEQUENCE [LARGE SCALE GENOMIC DNA]</scope>
</reference>
<name>A0A383VH49_TETOB</name>
<proteinExistence type="predicted"/>
<organism evidence="3 4">
    <name type="scientific">Tetradesmus obliquus</name>
    <name type="common">Green alga</name>
    <name type="synonym">Acutodesmus obliquus</name>
    <dbReference type="NCBI Taxonomy" id="3088"/>
    <lineage>
        <taxon>Eukaryota</taxon>
        <taxon>Viridiplantae</taxon>
        <taxon>Chlorophyta</taxon>
        <taxon>core chlorophytes</taxon>
        <taxon>Chlorophyceae</taxon>
        <taxon>CS clade</taxon>
        <taxon>Sphaeropleales</taxon>
        <taxon>Scenedesmaceae</taxon>
        <taxon>Tetradesmus</taxon>
    </lineage>
</organism>
<dbReference type="Pfam" id="PF09991">
    <property type="entry name" value="DUF2232"/>
    <property type="match status" value="1"/>
</dbReference>
<evidence type="ECO:0000313" key="3">
    <source>
        <dbReference type="EMBL" id="SZX64260.1"/>
    </source>
</evidence>
<keyword evidence="2" id="KW-0472">Membrane</keyword>
<protein>
    <recommendedName>
        <fullName evidence="5">DUF2232 domain-containing protein</fullName>
    </recommendedName>
</protein>
<gene>
    <name evidence="3" type="ORF">BQ4739_LOCUS4776</name>
</gene>
<dbReference type="AlphaFoldDB" id="A0A383VH49"/>
<keyword evidence="4" id="KW-1185">Reference proteome</keyword>
<dbReference type="Proteomes" id="UP000256970">
    <property type="component" value="Unassembled WGS sequence"/>
</dbReference>
<feature type="transmembrane region" description="Helical" evidence="2">
    <location>
        <begin position="136"/>
        <end position="163"/>
    </location>
</feature>
<keyword evidence="2" id="KW-0812">Transmembrane</keyword>
<dbReference type="InterPro" id="IPR018710">
    <property type="entry name" value="DUF2232"/>
</dbReference>
<accession>A0A383VH49</accession>
<dbReference type="PANTHER" id="PTHR37185:SF3">
    <property type="entry name" value="MEMBRANE PROTEIN"/>
    <property type="match status" value="1"/>
</dbReference>
<sequence length="312" mass="33514">MGVCSVLQQSRCVHMQQGSSHFPQHRHLQRRLLCGPPAAAAAAAGDGNDSRPIAADSISTEQQQQQQQSSKHGSSQPRQQKAVPIRIAATTNEETYSLEDTKALVETAMLSAVSGLAFLLSTLLKLDNSLGYFLPLPIAIAACRSGVAAAWYTMLATAFLLLVLLGPLRAITYVLMHGMLAAALGSMWVWQWPWSVSIIAGAVLRMAGQLGYLVLSSLTMNENLFAVMLSNVHNLLDRLSAALRSSGSASTLTISCMIFALLLVNGLCYVFLQHVIYHVILGSMGFKLGPLPGIVRKYVYAGVPQQPQPGKA</sequence>
<dbReference type="PANTHER" id="PTHR37185">
    <property type="entry name" value="MEMBRANE PROTEIN"/>
    <property type="match status" value="1"/>
</dbReference>
<keyword evidence="2" id="KW-1133">Transmembrane helix</keyword>
<evidence type="ECO:0000313" key="4">
    <source>
        <dbReference type="Proteomes" id="UP000256970"/>
    </source>
</evidence>
<evidence type="ECO:0000256" key="2">
    <source>
        <dbReference type="SAM" id="Phobius"/>
    </source>
</evidence>
<dbReference type="STRING" id="3088.A0A383VH49"/>
<feature type="transmembrane region" description="Helical" evidence="2">
    <location>
        <begin position="251"/>
        <end position="272"/>
    </location>
</feature>
<evidence type="ECO:0008006" key="5">
    <source>
        <dbReference type="Google" id="ProtNLM"/>
    </source>
</evidence>
<feature type="transmembrane region" description="Helical" evidence="2">
    <location>
        <begin position="170"/>
        <end position="190"/>
    </location>
</feature>
<dbReference type="EMBL" id="FNXT01000387">
    <property type="protein sequence ID" value="SZX64260.1"/>
    <property type="molecule type" value="Genomic_DNA"/>
</dbReference>
<feature type="compositionally biased region" description="Low complexity" evidence="1">
    <location>
        <begin position="57"/>
        <end position="76"/>
    </location>
</feature>
<feature type="region of interest" description="Disordered" evidence="1">
    <location>
        <begin position="39"/>
        <end position="82"/>
    </location>
</feature>